<keyword evidence="1" id="KW-0233">DNA recombination</keyword>
<organism evidence="2 3">
    <name type="scientific">Candidatus Acetatifactor stercoripullorum</name>
    <dbReference type="NCBI Taxonomy" id="2838414"/>
    <lineage>
        <taxon>Bacteria</taxon>
        <taxon>Bacillati</taxon>
        <taxon>Bacillota</taxon>
        <taxon>Clostridia</taxon>
        <taxon>Lachnospirales</taxon>
        <taxon>Lachnospiraceae</taxon>
        <taxon>Acetatifactor</taxon>
    </lineage>
</organism>
<accession>A0A9D1R6J6</accession>
<evidence type="ECO:0000313" key="3">
    <source>
        <dbReference type="Proteomes" id="UP000824265"/>
    </source>
</evidence>
<evidence type="ECO:0000256" key="1">
    <source>
        <dbReference type="ARBA" id="ARBA00023172"/>
    </source>
</evidence>
<dbReference type="SUPFAM" id="SSF56349">
    <property type="entry name" value="DNA breaking-rejoining enzymes"/>
    <property type="match status" value="1"/>
</dbReference>
<dbReference type="GO" id="GO:0006310">
    <property type="term" value="P:DNA recombination"/>
    <property type="evidence" value="ECO:0007669"/>
    <property type="project" value="UniProtKB-KW"/>
</dbReference>
<dbReference type="InterPro" id="IPR013762">
    <property type="entry name" value="Integrase-like_cat_sf"/>
</dbReference>
<gene>
    <name evidence="2" type="ORF">H9742_07920</name>
</gene>
<sequence>MSETLKQVLDDYYKTIKEGRANYRACYNSFLEYCDKYINVPLFEMSKALTKIEIKYACKYYFEKSKKATTIEAIQRYLTAIDQFYKYIKKQGITWEHLEGGCRNKQIVHDICVSLNDELTQKIYLPFDEEKAVKIAEEQIALLNRDNFFQLGQSVIYRMLSTYGFKEKVITNFKMEDFSKREETLLISGEEEQELRIKLDEDILADLVRYCELHKYPDRTYLFTKSNGTQLTPNSIFITLKERMKKLDVSNFTPTTVALQGVVNLIEKGLTLQEIKILTKFETQKIEDVSKYLLTDEDAEKVINEKLQKEIVQTQKKLELG</sequence>
<dbReference type="GO" id="GO:0015074">
    <property type="term" value="P:DNA integration"/>
    <property type="evidence" value="ECO:0007669"/>
    <property type="project" value="InterPro"/>
</dbReference>
<protein>
    <submittedName>
        <fullName evidence="2">Uncharacterized protein</fullName>
    </submittedName>
</protein>
<reference evidence="2" key="1">
    <citation type="journal article" date="2021" name="PeerJ">
        <title>Extensive microbial diversity within the chicken gut microbiome revealed by metagenomics and culture.</title>
        <authorList>
            <person name="Gilroy R."/>
            <person name="Ravi A."/>
            <person name="Getino M."/>
            <person name="Pursley I."/>
            <person name="Horton D.L."/>
            <person name="Alikhan N.F."/>
            <person name="Baker D."/>
            <person name="Gharbi K."/>
            <person name="Hall N."/>
            <person name="Watson M."/>
            <person name="Adriaenssens E.M."/>
            <person name="Foster-Nyarko E."/>
            <person name="Jarju S."/>
            <person name="Secka A."/>
            <person name="Antonio M."/>
            <person name="Oren A."/>
            <person name="Chaudhuri R.R."/>
            <person name="La Ragione R."/>
            <person name="Hildebrand F."/>
            <person name="Pallen M.J."/>
        </authorList>
    </citation>
    <scope>NUCLEOTIDE SEQUENCE</scope>
    <source>
        <strain evidence="2">CHK195-6426</strain>
    </source>
</reference>
<proteinExistence type="predicted"/>
<name>A0A9D1R6J6_9FIRM</name>
<dbReference type="Proteomes" id="UP000824265">
    <property type="component" value="Unassembled WGS sequence"/>
</dbReference>
<dbReference type="GO" id="GO:0003677">
    <property type="term" value="F:DNA binding"/>
    <property type="evidence" value="ECO:0007669"/>
    <property type="project" value="InterPro"/>
</dbReference>
<dbReference type="EMBL" id="DXGH01000041">
    <property type="protein sequence ID" value="HIW81428.1"/>
    <property type="molecule type" value="Genomic_DNA"/>
</dbReference>
<dbReference type="Gene3D" id="1.10.443.10">
    <property type="entry name" value="Intergrase catalytic core"/>
    <property type="match status" value="1"/>
</dbReference>
<dbReference type="AlphaFoldDB" id="A0A9D1R6J6"/>
<dbReference type="InterPro" id="IPR011010">
    <property type="entry name" value="DNA_brk_join_enz"/>
</dbReference>
<reference evidence="2" key="2">
    <citation type="submission" date="2021-04" db="EMBL/GenBank/DDBJ databases">
        <authorList>
            <person name="Gilroy R."/>
        </authorList>
    </citation>
    <scope>NUCLEOTIDE SEQUENCE</scope>
    <source>
        <strain evidence="2">CHK195-6426</strain>
    </source>
</reference>
<evidence type="ECO:0000313" key="2">
    <source>
        <dbReference type="EMBL" id="HIW81428.1"/>
    </source>
</evidence>
<comment type="caution">
    <text evidence="2">The sequence shown here is derived from an EMBL/GenBank/DDBJ whole genome shotgun (WGS) entry which is preliminary data.</text>
</comment>